<reference evidence="1" key="1">
    <citation type="journal article" date="2014" name="Int. J. Syst. Evol. Microbiol.">
        <title>Complete genome sequence of Corynebacterium casei LMG S-19264T (=DSM 44701T), isolated from a smear-ripened cheese.</title>
        <authorList>
            <consortium name="US DOE Joint Genome Institute (JGI-PGF)"/>
            <person name="Walter F."/>
            <person name="Albersmeier A."/>
            <person name="Kalinowski J."/>
            <person name="Ruckert C."/>
        </authorList>
    </citation>
    <scope>NUCLEOTIDE SEQUENCE</scope>
    <source>
        <strain evidence="1">JCM 3091</strain>
    </source>
</reference>
<evidence type="ECO:0000313" key="1">
    <source>
        <dbReference type="EMBL" id="GGK18348.1"/>
    </source>
</evidence>
<sequence>MTPMALAAAAVTGVPANVPIAMPSVARMLIPMWAGLRMWCFLPLGTSGGRCPATTLRQVRAIAVAPGMPSGCSQ</sequence>
<accession>A0A8J3BJ14</accession>
<comment type="caution">
    <text evidence="1">The sequence shown here is derived from an EMBL/GenBank/DDBJ whole genome shotgun (WGS) entry which is preliminary data.</text>
</comment>
<name>A0A8J3BJ14_9ACTN</name>
<proteinExistence type="predicted"/>
<dbReference type="AlphaFoldDB" id="A0A8J3BJ14"/>
<reference evidence="1" key="2">
    <citation type="submission" date="2020-09" db="EMBL/GenBank/DDBJ databases">
        <authorList>
            <person name="Sun Q."/>
            <person name="Ohkuma M."/>
        </authorList>
    </citation>
    <scope>NUCLEOTIDE SEQUENCE</scope>
    <source>
        <strain evidence="1">JCM 3091</strain>
    </source>
</reference>
<evidence type="ECO:0000313" key="2">
    <source>
        <dbReference type="Proteomes" id="UP000662200"/>
    </source>
</evidence>
<dbReference type="Proteomes" id="UP000662200">
    <property type="component" value="Unassembled WGS sequence"/>
</dbReference>
<protein>
    <submittedName>
        <fullName evidence="1">Uncharacterized protein</fullName>
    </submittedName>
</protein>
<organism evidence="1 2">
    <name type="scientific">Pilimelia terevasa</name>
    <dbReference type="NCBI Taxonomy" id="53372"/>
    <lineage>
        <taxon>Bacteria</taxon>
        <taxon>Bacillati</taxon>
        <taxon>Actinomycetota</taxon>
        <taxon>Actinomycetes</taxon>
        <taxon>Micromonosporales</taxon>
        <taxon>Micromonosporaceae</taxon>
        <taxon>Pilimelia</taxon>
    </lineage>
</organism>
<dbReference type="EMBL" id="BMQC01000002">
    <property type="protein sequence ID" value="GGK18348.1"/>
    <property type="molecule type" value="Genomic_DNA"/>
</dbReference>
<keyword evidence="2" id="KW-1185">Reference proteome</keyword>
<gene>
    <name evidence="1" type="ORF">GCM10010124_08670</name>
</gene>